<evidence type="ECO:0000313" key="2">
    <source>
        <dbReference type="EMBL" id="CAK9002897.1"/>
    </source>
</evidence>
<evidence type="ECO:0000313" key="3">
    <source>
        <dbReference type="Proteomes" id="UP001642464"/>
    </source>
</evidence>
<dbReference type="EMBL" id="CAXAMM010004224">
    <property type="protein sequence ID" value="CAK9002897.1"/>
    <property type="molecule type" value="Genomic_DNA"/>
</dbReference>
<reference evidence="2 3" key="1">
    <citation type="submission" date="2024-02" db="EMBL/GenBank/DDBJ databases">
        <authorList>
            <person name="Chen Y."/>
            <person name="Shah S."/>
            <person name="Dougan E. K."/>
            <person name="Thang M."/>
            <person name="Chan C."/>
        </authorList>
    </citation>
    <scope>NUCLEOTIDE SEQUENCE [LARGE SCALE GENOMIC DNA]</scope>
</reference>
<sequence length="89" mass="9944">MYMLPCIYSAMVVARDEAMYQSMASQVGRSVGSVWAPESEPEPGAVGRAQSQSHPSPTGAGATRWSRTLHPPSRRMYIWCIAWKKHKYS</sequence>
<dbReference type="Proteomes" id="UP001642464">
    <property type="component" value="Unassembled WGS sequence"/>
</dbReference>
<comment type="caution">
    <text evidence="2">The sequence shown here is derived from an EMBL/GenBank/DDBJ whole genome shotgun (WGS) entry which is preliminary data.</text>
</comment>
<name>A0ABP0IJZ7_9DINO</name>
<proteinExistence type="predicted"/>
<keyword evidence="3" id="KW-1185">Reference proteome</keyword>
<protein>
    <submittedName>
        <fullName evidence="2">Uncharacterized protein</fullName>
    </submittedName>
</protein>
<gene>
    <name evidence="2" type="ORF">SCF082_LOCUS7528</name>
</gene>
<accession>A0ABP0IJZ7</accession>
<evidence type="ECO:0000256" key="1">
    <source>
        <dbReference type="SAM" id="MobiDB-lite"/>
    </source>
</evidence>
<feature type="region of interest" description="Disordered" evidence="1">
    <location>
        <begin position="31"/>
        <end position="68"/>
    </location>
</feature>
<organism evidence="2 3">
    <name type="scientific">Durusdinium trenchii</name>
    <dbReference type="NCBI Taxonomy" id="1381693"/>
    <lineage>
        <taxon>Eukaryota</taxon>
        <taxon>Sar</taxon>
        <taxon>Alveolata</taxon>
        <taxon>Dinophyceae</taxon>
        <taxon>Suessiales</taxon>
        <taxon>Symbiodiniaceae</taxon>
        <taxon>Durusdinium</taxon>
    </lineage>
</organism>